<name>A0A834HSB4_RHYFE</name>
<dbReference type="Proteomes" id="UP000625711">
    <property type="component" value="Unassembled WGS sequence"/>
</dbReference>
<sequence>MLTGNGRLPEAPEPNPLRPGTVPARKRSSRMRFVPSGTAVGHFPGRWPFYRLRFGPVAIGATAGTYPAVIPRIVVCVERGSSDRSCHAKVLGRPIKLGIVALNKSNLENKPFQVKSNENLTTKKEPKASILQESALALSLFSFHMAGWLFFQWRTRSRAVLPANDTADYFVSHNTQENSCRFSKDLKPNKTIQNLTNRLPFEAGYTNLQATSRSTI</sequence>
<evidence type="ECO:0000313" key="2">
    <source>
        <dbReference type="EMBL" id="KAF7267084.1"/>
    </source>
</evidence>
<dbReference type="AlphaFoldDB" id="A0A834HSB4"/>
<accession>A0A834HSB4</accession>
<evidence type="ECO:0000256" key="1">
    <source>
        <dbReference type="SAM" id="MobiDB-lite"/>
    </source>
</evidence>
<dbReference type="EMBL" id="JAACXV010014469">
    <property type="protein sequence ID" value="KAF7267084.1"/>
    <property type="molecule type" value="Genomic_DNA"/>
</dbReference>
<reference evidence="2" key="1">
    <citation type="submission" date="2020-08" db="EMBL/GenBank/DDBJ databases">
        <title>Genome sequencing and assembly of the red palm weevil Rhynchophorus ferrugineus.</title>
        <authorList>
            <person name="Dias G.B."/>
            <person name="Bergman C.M."/>
            <person name="Manee M."/>
        </authorList>
    </citation>
    <scope>NUCLEOTIDE SEQUENCE</scope>
    <source>
        <strain evidence="2">AA-2017</strain>
        <tissue evidence="2">Whole larva</tissue>
    </source>
</reference>
<keyword evidence="3" id="KW-1185">Reference proteome</keyword>
<proteinExistence type="predicted"/>
<feature type="region of interest" description="Disordered" evidence="1">
    <location>
        <begin position="1"/>
        <end position="30"/>
    </location>
</feature>
<protein>
    <submittedName>
        <fullName evidence="2">Uncharacterized protein</fullName>
    </submittedName>
</protein>
<evidence type="ECO:0000313" key="3">
    <source>
        <dbReference type="Proteomes" id="UP000625711"/>
    </source>
</evidence>
<comment type="caution">
    <text evidence="2">The sequence shown here is derived from an EMBL/GenBank/DDBJ whole genome shotgun (WGS) entry which is preliminary data.</text>
</comment>
<gene>
    <name evidence="2" type="ORF">GWI33_019647</name>
</gene>
<organism evidence="2 3">
    <name type="scientific">Rhynchophorus ferrugineus</name>
    <name type="common">Red palm weevil</name>
    <name type="synonym">Curculio ferrugineus</name>
    <dbReference type="NCBI Taxonomy" id="354439"/>
    <lineage>
        <taxon>Eukaryota</taxon>
        <taxon>Metazoa</taxon>
        <taxon>Ecdysozoa</taxon>
        <taxon>Arthropoda</taxon>
        <taxon>Hexapoda</taxon>
        <taxon>Insecta</taxon>
        <taxon>Pterygota</taxon>
        <taxon>Neoptera</taxon>
        <taxon>Endopterygota</taxon>
        <taxon>Coleoptera</taxon>
        <taxon>Polyphaga</taxon>
        <taxon>Cucujiformia</taxon>
        <taxon>Curculionidae</taxon>
        <taxon>Dryophthorinae</taxon>
        <taxon>Rhynchophorus</taxon>
    </lineage>
</organism>